<reference evidence="2 3" key="1">
    <citation type="submission" date="2018-11" db="EMBL/GenBank/DDBJ databases">
        <authorList>
            <consortium name="Pathogen Informatics"/>
        </authorList>
    </citation>
    <scope>NUCLEOTIDE SEQUENCE [LARGE SCALE GENOMIC DNA]</scope>
</reference>
<reference evidence="4" key="2">
    <citation type="submission" date="2019-09" db="UniProtKB">
        <authorList>
            <consortium name="WormBaseParasite"/>
        </authorList>
    </citation>
    <scope>IDENTIFICATION</scope>
</reference>
<proteinExistence type="predicted"/>
<dbReference type="WBParaSite" id="HPBE_0000979701-mRNA-1">
    <property type="protein sequence ID" value="HPBE_0000979701-mRNA-1"/>
    <property type="gene ID" value="HPBE_0000979701"/>
</dbReference>
<evidence type="ECO:0000313" key="4">
    <source>
        <dbReference type="WBParaSite" id="HPBE_0000979701-mRNA-1"/>
    </source>
</evidence>
<dbReference type="EMBL" id="UZAH01026552">
    <property type="protein sequence ID" value="VDO82312.1"/>
    <property type="molecule type" value="Genomic_DNA"/>
</dbReference>
<evidence type="ECO:0000256" key="1">
    <source>
        <dbReference type="SAM" id="MobiDB-lite"/>
    </source>
</evidence>
<feature type="compositionally biased region" description="Polar residues" evidence="1">
    <location>
        <begin position="129"/>
        <end position="144"/>
    </location>
</feature>
<feature type="region of interest" description="Disordered" evidence="1">
    <location>
        <begin position="85"/>
        <end position="151"/>
    </location>
</feature>
<sequence>MVALSVVKKKVYQKNRDETLTASKDSGALDVPPGDFTIPPSSYGPAQVSVPSSTSEYVDFFNKFINHVVTEIKRFLWPRLTARTQKGKTSTSTLGGTGHNTNVRRNMRSQEQGHQSTSSSAVEGGTIPSRRSSQSTNGGLQTSRRTVDPAVGDASMALSIFDYSQE</sequence>
<organism evidence="3 4">
    <name type="scientific">Heligmosomoides polygyrus</name>
    <name type="common">Parasitic roundworm</name>
    <dbReference type="NCBI Taxonomy" id="6339"/>
    <lineage>
        <taxon>Eukaryota</taxon>
        <taxon>Metazoa</taxon>
        <taxon>Ecdysozoa</taxon>
        <taxon>Nematoda</taxon>
        <taxon>Chromadorea</taxon>
        <taxon>Rhabditida</taxon>
        <taxon>Rhabditina</taxon>
        <taxon>Rhabditomorpha</taxon>
        <taxon>Strongyloidea</taxon>
        <taxon>Heligmosomidae</taxon>
        <taxon>Heligmosomoides</taxon>
    </lineage>
</organism>
<protein>
    <submittedName>
        <fullName evidence="2 4">Uncharacterized protein</fullName>
    </submittedName>
</protein>
<dbReference type="Proteomes" id="UP000050761">
    <property type="component" value="Unassembled WGS sequence"/>
</dbReference>
<dbReference type="AlphaFoldDB" id="A0A183FQ27"/>
<evidence type="ECO:0000313" key="3">
    <source>
        <dbReference type="Proteomes" id="UP000050761"/>
    </source>
</evidence>
<gene>
    <name evidence="2" type="ORF">HPBE_LOCUS9798</name>
</gene>
<name>A0A183FQ27_HELPZ</name>
<accession>A0A3P8CDR6</accession>
<feature type="compositionally biased region" description="Polar residues" evidence="1">
    <location>
        <begin position="99"/>
        <end position="121"/>
    </location>
</feature>
<keyword evidence="3" id="KW-1185">Reference proteome</keyword>
<accession>A0A183FQ27</accession>
<evidence type="ECO:0000313" key="2">
    <source>
        <dbReference type="EMBL" id="VDO82312.1"/>
    </source>
</evidence>